<comment type="caution">
    <text evidence="1">The sequence shown here is derived from an EMBL/GenBank/DDBJ whole genome shotgun (WGS) entry which is preliminary data.</text>
</comment>
<protein>
    <submittedName>
        <fullName evidence="1">Uncharacterized protein</fullName>
    </submittedName>
</protein>
<organism evidence="1 2">
    <name type="scientific">Smallanthus sonchifolius</name>
    <dbReference type="NCBI Taxonomy" id="185202"/>
    <lineage>
        <taxon>Eukaryota</taxon>
        <taxon>Viridiplantae</taxon>
        <taxon>Streptophyta</taxon>
        <taxon>Embryophyta</taxon>
        <taxon>Tracheophyta</taxon>
        <taxon>Spermatophyta</taxon>
        <taxon>Magnoliopsida</taxon>
        <taxon>eudicotyledons</taxon>
        <taxon>Gunneridae</taxon>
        <taxon>Pentapetalae</taxon>
        <taxon>asterids</taxon>
        <taxon>campanulids</taxon>
        <taxon>Asterales</taxon>
        <taxon>Asteraceae</taxon>
        <taxon>Asteroideae</taxon>
        <taxon>Heliantheae alliance</taxon>
        <taxon>Millerieae</taxon>
        <taxon>Smallanthus</taxon>
    </lineage>
</organism>
<keyword evidence="2" id="KW-1185">Reference proteome</keyword>
<gene>
    <name evidence="1" type="ORF">L1987_04012</name>
</gene>
<accession>A0ACB9KC65</accession>
<dbReference type="Proteomes" id="UP001056120">
    <property type="component" value="Linkage Group LG01"/>
</dbReference>
<reference evidence="1 2" key="2">
    <citation type="journal article" date="2022" name="Mol. Ecol. Resour.">
        <title>The genomes of chicory, endive, great burdock and yacon provide insights into Asteraceae paleo-polyploidization history and plant inulin production.</title>
        <authorList>
            <person name="Fan W."/>
            <person name="Wang S."/>
            <person name="Wang H."/>
            <person name="Wang A."/>
            <person name="Jiang F."/>
            <person name="Liu H."/>
            <person name="Zhao H."/>
            <person name="Xu D."/>
            <person name="Zhang Y."/>
        </authorList>
    </citation>
    <scope>NUCLEOTIDE SEQUENCE [LARGE SCALE GENOMIC DNA]</scope>
    <source>
        <strain evidence="2">cv. Yunnan</strain>
        <tissue evidence="1">Leaves</tissue>
    </source>
</reference>
<proteinExistence type="predicted"/>
<sequence>MMGRVQGNLQFWKVVLAKTSCQEDQDPVCGSAYCALYPTVFQFICSCEEQVGEQFLRVLLYHLFYMLLNVFDDFRIGRVESLGLI</sequence>
<evidence type="ECO:0000313" key="2">
    <source>
        <dbReference type="Proteomes" id="UP001056120"/>
    </source>
</evidence>
<name>A0ACB9KC65_9ASTR</name>
<evidence type="ECO:0000313" key="1">
    <source>
        <dbReference type="EMBL" id="KAI3829881.1"/>
    </source>
</evidence>
<dbReference type="EMBL" id="CM042018">
    <property type="protein sequence ID" value="KAI3829881.1"/>
    <property type="molecule type" value="Genomic_DNA"/>
</dbReference>
<reference evidence="2" key="1">
    <citation type="journal article" date="2022" name="Mol. Ecol. Resour.">
        <title>The genomes of chicory, endive, great burdock and yacon provide insights into Asteraceae palaeo-polyploidization history and plant inulin production.</title>
        <authorList>
            <person name="Fan W."/>
            <person name="Wang S."/>
            <person name="Wang H."/>
            <person name="Wang A."/>
            <person name="Jiang F."/>
            <person name="Liu H."/>
            <person name="Zhao H."/>
            <person name="Xu D."/>
            <person name="Zhang Y."/>
        </authorList>
    </citation>
    <scope>NUCLEOTIDE SEQUENCE [LARGE SCALE GENOMIC DNA]</scope>
    <source>
        <strain evidence="2">cv. Yunnan</strain>
    </source>
</reference>